<protein>
    <submittedName>
        <fullName evidence="1">Uncharacterized protein</fullName>
    </submittedName>
</protein>
<proteinExistence type="predicted"/>
<dbReference type="Proteomes" id="UP000255283">
    <property type="component" value="Unassembled WGS sequence"/>
</dbReference>
<comment type="caution">
    <text evidence="1">The sequence shown here is derived from an EMBL/GenBank/DDBJ whole genome shotgun (WGS) entry which is preliminary data.</text>
</comment>
<dbReference type="EMBL" id="UGTJ01000001">
    <property type="protein sequence ID" value="SUB78818.1"/>
    <property type="molecule type" value="Genomic_DNA"/>
</dbReference>
<gene>
    <name evidence="1" type="ORF">NCTC13063_00064</name>
</gene>
<evidence type="ECO:0000313" key="2">
    <source>
        <dbReference type="Proteomes" id="UP000255283"/>
    </source>
</evidence>
<dbReference type="AlphaFoldDB" id="A0AAQ1ZI41"/>
<organism evidence="1 2">
    <name type="scientific">Segatella buccae</name>
    <dbReference type="NCBI Taxonomy" id="28126"/>
    <lineage>
        <taxon>Bacteria</taxon>
        <taxon>Pseudomonadati</taxon>
        <taxon>Bacteroidota</taxon>
        <taxon>Bacteroidia</taxon>
        <taxon>Bacteroidales</taxon>
        <taxon>Prevotellaceae</taxon>
        <taxon>Segatella</taxon>
    </lineage>
</organism>
<sequence length="130" mass="14377">MVYFLDYDAIKNGINDYYKYTIGNPTPSKVTLSFNKTITASDYIDSGASLSIDNVYNKVKVTDDLYTFDDILPDMFDTAVNITADSDATLQSSDNINNGMYGEVVANKVGNSADSNNNNMIVMIDRVRNP</sequence>
<reference evidence="1 2" key="1">
    <citation type="submission" date="2018-06" db="EMBL/GenBank/DDBJ databases">
        <authorList>
            <consortium name="Pathogen Informatics"/>
            <person name="Doyle S."/>
        </authorList>
    </citation>
    <scope>NUCLEOTIDE SEQUENCE [LARGE SCALE GENOMIC DNA]</scope>
    <source>
        <strain evidence="1 2">NCTC13063</strain>
    </source>
</reference>
<name>A0AAQ1ZI41_9BACT</name>
<evidence type="ECO:0000313" key="1">
    <source>
        <dbReference type="EMBL" id="SUB78818.1"/>
    </source>
</evidence>
<accession>A0AAQ1ZI41</accession>